<keyword evidence="8 9" id="KW-0472">Membrane</keyword>
<keyword evidence="6 9" id="KW-0812">Transmembrane</keyword>
<evidence type="ECO:0000256" key="2">
    <source>
        <dbReference type="ARBA" id="ARBA00022448"/>
    </source>
</evidence>
<accession>A0A2N7ARA3</accession>
<keyword evidence="3" id="KW-1003">Cell membrane</keyword>
<feature type="transmembrane region" description="Helical" evidence="9">
    <location>
        <begin position="416"/>
        <end position="436"/>
    </location>
</feature>
<reference evidence="10 11" key="1">
    <citation type="submission" date="2017-05" db="EMBL/GenBank/DDBJ databases">
        <title>Lactobacillus nurukis nov., sp. nov., isolated from nuruk.</title>
        <authorList>
            <person name="Kim S.-J."/>
        </authorList>
    </citation>
    <scope>NUCLEOTIDE SEQUENCE [LARGE SCALE GENOMIC DNA]</scope>
    <source>
        <strain evidence="10 11">SYF10-1a</strain>
    </source>
</reference>
<dbReference type="Pfam" id="PF03611">
    <property type="entry name" value="EIIC-GAT"/>
    <property type="match status" value="1"/>
</dbReference>
<feature type="transmembrane region" description="Helical" evidence="9">
    <location>
        <begin position="298"/>
        <end position="322"/>
    </location>
</feature>
<proteinExistence type="predicted"/>
<dbReference type="RefSeq" id="WP_102197156.1">
    <property type="nucleotide sequence ID" value="NZ_NIPR01000063.1"/>
</dbReference>
<keyword evidence="5" id="KW-0598">Phosphotransferase system</keyword>
<feature type="transmembrane region" description="Helical" evidence="9">
    <location>
        <begin position="328"/>
        <end position="347"/>
    </location>
</feature>
<feature type="transmembrane region" description="Helical" evidence="9">
    <location>
        <begin position="135"/>
        <end position="157"/>
    </location>
</feature>
<dbReference type="OrthoDB" id="9787936at2"/>
<comment type="caution">
    <text evidence="10">The sequence shown here is derived from an EMBL/GenBank/DDBJ whole genome shotgun (WGS) entry which is preliminary data.</text>
</comment>
<feature type="transmembrane region" description="Helical" evidence="9">
    <location>
        <begin position="6"/>
        <end position="30"/>
    </location>
</feature>
<feature type="transmembrane region" description="Helical" evidence="9">
    <location>
        <begin position="42"/>
        <end position="59"/>
    </location>
</feature>
<dbReference type="PIRSF" id="PIRSF006304">
    <property type="entry name" value="GatC"/>
    <property type="match status" value="1"/>
</dbReference>
<evidence type="ECO:0000256" key="3">
    <source>
        <dbReference type="ARBA" id="ARBA00022475"/>
    </source>
</evidence>
<feature type="transmembrane region" description="Helical" evidence="9">
    <location>
        <begin position="92"/>
        <end position="114"/>
    </location>
</feature>
<dbReference type="Proteomes" id="UP000235649">
    <property type="component" value="Unassembled WGS sequence"/>
</dbReference>
<evidence type="ECO:0000256" key="5">
    <source>
        <dbReference type="ARBA" id="ARBA00022683"/>
    </source>
</evidence>
<gene>
    <name evidence="10" type="ORF">CBP76_12315</name>
</gene>
<comment type="subcellular location">
    <subcellularLocation>
        <location evidence="1">Cell membrane</location>
        <topology evidence="1">Multi-pass membrane protein</topology>
    </subcellularLocation>
</comment>
<dbReference type="PANTHER" id="PTHR37324:SF2">
    <property type="entry name" value="PTS SYSTEM GALACTITOL-SPECIFIC EIIC COMPONENT"/>
    <property type="match status" value="1"/>
</dbReference>
<evidence type="ECO:0000256" key="9">
    <source>
        <dbReference type="SAM" id="Phobius"/>
    </source>
</evidence>
<evidence type="ECO:0000256" key="1">
    <source>
        <dbReference type="ARBA" id="ARBA00004651"/>
    </source>
</evidence>
<dbReference type="GO" id="GO:0005886">
    <property type="term" value="C:plasma membrane"/>
    <property type="evidence" value="ECO:0007669"/>
    <property type="project" value="UniProtKB-SubCell"/>
</dbReference>
<dbReference type="InterPro" id="IPR004703">
    <property type="entry name" value="PTS_sugar-sp_permease"/>
</dbReference>
<feature type="transmembrane region" description="Helical" evidence="9">
    <location>
        <begin position="224"/>
        <end position="242"/>
    </location>
</feature>
<evidence type="ECO:0000256" key="8">
    <source>
        <dbReference type="ARBA" id="ARBA00023136"/>
    </source>
</evidence>
<dbReference type="GO" id="GO:0009401">
    <property type="term" value="P:phosphoenolpyruvate-dependent sugar phosphotransferase system"/>
    <property type="evidence" value="ECO:0007669"/>
    <property type="project" value="UniProtKB-KW"/>
</dbReference>
<dbReference type="PANTHER" id="PTHR37324">
    <property type="entry name" value="PTS SYSTEM GALACTITOL-SPECIFIC EIIC COMPONENT"/>
    <property type="match status" value="1"/>
</dbReference>
<sequence length="456" mass="50669">MSMNDIVQAILAPGAQVFVPVLIILLGLLFKMKIRKAIKSGADLVVGFVGMSILIGALVDQITPMTKKLGAATGLHLTAIDVGWTGAAAISWAWSLAFTFFALTIGVNLIMLILNWTNTINADMWNVWGKVLTAYIIYYMSGSYIWAYGLTAIQVIIELKLGDLWESQIADMFGYTNTTVTHIETFTAVIMFPINRLMDFIPIFNKRIDAKSLKKKIGMLSEPWAMGFIIGILIGLLSRASIASVLNFATYMLAIMAIFPVVAKYFQSALTPFGAAMSKYMKARFKNREFFIGLDWPIVGQSAELWVTATINIIFFMFWAIVLPGNTTLPFAGVINYCLAVGGLLLTGGNLLRMIVLSFIYTPLFLYGATFLAPILTKMGKMTQAIKIPAGSQVTWSSIEAPDLRIMFAYMPLGKWWSYVGFVVLMVLFVFMYRHIKKAPLPSERYQELGNKKSNN</sequence>
<dbReference type="AlphaFoldDB" id="A0A2N7ARA3"/>
<evidence type="ECO:0000256" key="6">
    <source>
        <dbReference type="ARBA" id="ARBA00022692"/>
    </source>
</evidence>
<feature type="transmembrane region" description="Helical" evidence="9">
    <location>
        <begin position="248"/>
        <end position="277"/>
    </location>
</feature>
<organism evidence="10 11">
    <name type="scientific">Companilactobacillus nuruki</name>
    <dbReference type="NCBI Taxonomy" id="1993540"/>
    <lineage>
        <taxon>Bacteria</taxon>
        <taxon>Bacillati</taxon>
        <taxon>Bacillota</taxon>
        <taxon>Bacilli</taxon>
        <taxon>Lactobacillales</taxon>
        <taxon>Lactobacillaceae</taxon>
        <taxon>Companilactobacillus</taxon>
    </lineage>
</organism>
<dbReference type="GO" id="GO:0015577">
    <property type="term" value="F:galactitol transmembrane transporter activity"/>
    <property type="evidence" value="ECO:0007669"/>
    <property type="project" value="InterPro"/>
</dbReference>
<evidence type="ECO:0000256" key="4">
    <source>
        <dbReference type="ARBA" id="ARBA00022597"/>
    </source>
</evidence>
<name>A0A2N7ARA3_9LACO</name>
<protein>
    <submittedName>
        <fullName evidence="10">PTS galactitol transporter subunit IIC</fullName>
    </submittedName>
</protein>
<keyword evidence="11" id="KW-1185">Reference proteome</keyword>
<keyword evidence="7 9" id="KW-1133">Transmembrane helix</keyword>
<keyword evidence="2" id="KW-0813">Transport</keyword>
<keyword evidence="4" id="KW-0762">Sugar transport</keyword>
<feature type="transmembrane region" description="Helical" evidence="9">
    <location>
        <begin position="354"/>
        <end position="376"/>
    </location>
</feature>
<dbReference type="InterPro" id="IPR013853">
    <property type="entry name" value="EIIC-GAT"/>
</dbReference>
<dbReference type="EMBL" id="NIPR01000063">
    <property type="protein sequence ID" value="PMD67877.1"/>
    <property type="molecule type" value="Genomic_DNA"/>
</dbReference>
<evidence type="ECO:0000256" key="7">
    <source>
        <dbReference type="ARBA" id="ARBA00022989"/>
    </source>
</evidence>
<evidence type="ECO:0000313" key="10">
    <source>
        <dbReference type="EMBL" id="PMD67877.1"/>
    </source>
</evidence>
<evidence type="ECO:0000313" key="11">
    <source>
        <dbReference type="Proteomes" id="UP000235649"/>
    </source>
</evidence>